<feature type="compositionally biased region" description="Polar residues" evidence="1">
    <location>
        <begin position="1"/>
        <end position="13"/>
    </location>
</feature>
<dbReference type="Proteomes" id="UP001059596">
    <property type="component" value="Chromosome 3R"/>
</dbReference>
<dbReference type="AlphaFoldDB" id="A0A9P9Z1S4"/>
<sequence>MAKNTAPRSTLRNNVAKGVPHARTPRRTCENFLTSWSGERRFGLVSTLIMWRVRDFVASSPLRRKSTARILSPARVLQQITKKNVKIQIM</sequence>
<feature type="region of interest" description="Disordered" evidence="1">
    <location>
        <begin position="1"/>
        <end position="23"/>
    </location>
</feature>
<gene>
    <name evidence="2" type="ORF">M5D96_002877</name>
</gene>
<comment type="caution">
    <text evidence="2">The sequence shown here is derived from an EMBL/GenBank/DDBJ whole genome shotgun (WGS) entry which is preliminary data.</text>
</comment>
<keyword evidence="3" id="KW-1185">Reference proteome</keyword>
<proteinExistence type="predicted"/>
<evidence type="ECO:0000256" key="1">
    <source>
        <dbReference type="SAM" id="MobiDB-lite"/>
    </source>
</evidence>
<name>A0A9P9Z1S4_9MUSC</name>
<dbReference type="EMBL" id="JAMKOV010000001">
    <property type="protein sequence ID" value="KAI8046664.1"/>
    <property type="molecule type" value="Genomic_DNA"/>
</dbReference>
<evidence type="ECO:0000313" key="3">
    <source>
        <dbReference type="Proteomes" id="UP001059596"/>
    </source>
</evidence>
<protein>
    <submittedName>
        <fullName evidence="2">Uncharacterized protein</fullName>
    </submittedName>
</protein>
<accession>A0A9P9Z1S4</accession>
<evidence type="ECO:0000313" key="2">
    <source>
        <dbReference type="EMBL" id="KAI8046664.1"/>
    </source>
</evidence>
<organism evidence="2 3">
    <name type="scientific">Drosophila gunungcola</name>
    <name type="common">fruit fly</name>
    <dbReference type="NCBI Taxonomy" id="103775"/>
    <lineage>
        <taxon>Eukaryota</taxon>
        <taxon>Metazoa</taxon>
        <taxon>Ecdysozoa</taxon>
        <taxon>Arthropoda</taxon>
        <taxon>Hexapoda</taxon>
        <taxon>Insecta</taxon>
        <taxon>Pterygota</taxon>
        <taxon>Neoptera</taxon>
        <taxon>Endopterygota</taxon>
        <taxon>Diptera</taxon>
        <taxon>Brachycera</taxon>
        <taxon>Muscomorpha</taxon>
        <taxon>Ephydroidea</taxon>
        <taxon>Drosophilidae</taxon>
        <taxon>Drosophila</taxon>
        <taxon>Sophophora</taxon>
    </lineage>
</organism>
<reference evidence="2" key="1">
    <citation type="journal article" date="2023" name="Genome Biol. Evol.">
        <title>Long-read-based Genome Assembly of Drosophila gunungcola Reveals Fewer Chemosensory Genes in Flower-breeding Species.</title>
        <authorList>
            <person name="Negi A."/>
            <person name="Liao B.Y."/>
            <person name="Yeh S.D."/>
        </authorList>
    </citation>
    <scope>NUCLEOTIDE SEQUENCE</scope>
    <source>
        <strain evidence="2">Sukarami</strain>
    </source>
</reference>